<evidence type="ECO:0000313" key="3">
    <source>
        <dbReference type="Proteomes" id="UP001172101"/>
    </source>
</evidence>
<reference evidence="2" key="1">
    <citation type="submission" date="2023-06" db="EMBL/GenBank/DDBJ databases">
        <title>Genome-scale phylogeny and comparative genomics of the fungal order Sordariales.</title>
        <authorList>
            <consortium name="Lawrence Berkeley National Laboratory"/>
            <person name="Hensen N."/>
            <person name="Bonometti L."/>
            <person name="Westerberg I."/>
            <person name="Brannstrom I.O."/>
            <person name="Guillou S."/>
            <person name="Cros-Aarteil S."/>
            <person name="Calhoun S."/>
            <person name="Haridas S."/>
            <person name="Kuo A."/>
            <person name="Mondo S."/>
            <person name="Pangilinan J."/>
            <person name="Riley R."/>
            <person name="LaButti K."/>
            <person name="Andreopoulos B."/>
            <person name="Lipzen A."/>
            <person name="Chen C."/>
            <person name="Yanf M."/>
            <person name="Daum C."/>
            <person name="Ng V."/>
            <person name="Clum A."/>
            <person name="Steindorff A."/>
            <person name="Ohm R."/>
            <person name="Martin F."/>
            <person name="Silar P."/>
            <person name="Natvig D."/>
            <person name="Lalanne C."/>
            <person name="Gautier V."/>
            <person name="Ament-velasquez S.L."/>
            <person name="Kruys A."/>
            <person name="Hutchinson M.I."/>
            <person name="Powell A.J."/>
            <person name="Barry K."/>
            <person name="Miller A.N."/>
            <person name="Grigoriev I.V."/>
            <person name="Debuchy R."/>
            <person name="Gladieux P."/>
            <person name="Thoren M.H."/>
            <person name="Johannesson H."/>
        </authorList>
    </citation>
    <scope>NUCLEOTIDE SEQUENCE</scope>
    <source>
        <strain evidence="2">SMH2392-1A</strain>
    </source>
</reference>
<dbReference type="AlphaFoldDB" id="A0AA40E9X6"/>
<dbReference type="RefSeq" id="XP_060300628.1">
    <property type="nucleotide sequence ID" value="XM_060441312.1"/>
</dbReference>
<accession>A0AA40E9X6</accession>
<keyword evidence="1" id="KW-0812">Transmembrane</keyword>
<protein>
    <submittedName>
        <fullName evidence="2">Uncharacterized protein</fullName>
    </submittedName>
</protein>
<gene>
    <name evidence="2" type="ORF">B0T26DRAFT_695681</name>
</gene>
<dbReference type="GeneID" id="85324582"/>
<proteinExistence type="predicted"/>
<sequence>MGAQRRNDPSLISIAGCISLAIVSKKRSTFLNCARARFAFGHVSFWFLCIIMPLIVQTCIELCVSKRVAYIKIGSQILFLAIVKKSSLSLYQNSVISVPHITRCI</sequence>
<keyword evidence="3" id="KW-1185">Reference proteome</keyword>
<name>A0AA40E9X6_9PEZI</name>
<comment type="caution">
    <text evidence="2">The sequence shown here is derived from an EMBL/GenBank/DDBJ whole genome shotgun (WGS) entry which is preliminary data.</text>
</comment>
<feature type="transmembrane region" description="Helical" evidence="1">
    <location>
        <begin position="36"/>
        <end position="56"/>
    </location>
</feature>
<dbReference type="Proteomes" id="UP001172101">
    <property type="component" value="Unassembled WGS sequence"/>
</dbReference>
<organism evidence="2 3">
    <name type="scientific">Lasiosphaeria miniovina</name>
    <dbReference type="NCBI Taxonomy" id="1954250"/>
    <lineage>
        <taxon>Eukaryota</taxon>
        <taxon>Fungi</taxon>
        <taxon>Dikarya</taxon>
        <taxon>Ascomycota</taxon>
        <taxon>Pezizomycotina</taxon>
        <taxon>Sordariomycetes</taxon>
        <taxon>Sordariomycetidae</taxon>
        <taxon>Sordariales</taxon>
        <taxon>Lasiosphaeriaceae</taxon>
        <taxon>Lasiosphaeria</taxon>
    </lineage>
</organism>
<evidence type="ECO:0000313" key="2">
    <source>
        <dbReference type="EMBL" id="KAK0727773.1"/>
    </source>
</evidence>
<evidence type="ECO:0000256" key="1">
    <source>
        <dbReference type="SAM" id="Phobius"/>
    </source>
</evidence>
<dbReference type="EMBL" id="JAUIRO010000002">
    <property type="protein sequence ID" value="KAK0727773.1"/>
    <property type="molecule type" value="Genomic_DNA"/>
</dbReference>
<keyword evidence="1" id="KW-1133">Transmembrane helix</keyword>
<keyword evidence="1" id="KW-0472">Membrane</keyword>